<reference evidence="1 2" key="1">
    <citation type="submission" date="2015-06" db="EMBL/GenBank/DDBJ databases">
        <title>Genome sequence of Pseudoalteromonas peptidolytica.</title>
        <authorList>
            <person name="Xie B.-B."/>
            <person name="Rong J.-C."/>
            <person name="Qin Q.-L."/>
            <person name="Zhang Y.-Z."/>
        </authorList>
    </citation>
    <scope>NUCLEOTIDE SEQUENCE [LARGE SCALE GENOMIC DNA]</scope>
    <source>
        <strain evidence="1 2">F12-50-A1</strain>
    </source>
</reference>
<evidence type="ECO:0000313" key="1">
    <source>
        <dbReference type="EMBL" id="MBE0348790.1"/>
    </source>
</evidence>
<sequence length="563" mass="63102">MESRIVTSKTLFALTQGTHKVLRLYYQKERWSSIYPTLVKLAQLYMDCYEHSPSSMHAQLGLYSQNLGYNTNLVINQNVLICMACHSLRYSRAITEELLLASFADYLCVARESDQLACGKPLNPQQDKLWKVRHQVAVQILSDGKTPDLQCLRVLSRLSSYDSKLISKAPQRFNDHASLIVALAHRLASLITPTKQQPAFPLDKAIKLLYSRLSYHYALKVLSAMSDAMVKHPAGLLCDINKELGLLVVQCNKEKVIAIIDNGQAKKLAKASRAFDFRCGVTFSSDAKLLYNIWDRAQAPEPTSFGVDNTHLLEAVKALSFSQFQSIRSLEKLVCEFESVSLALQVAAKQYNRENLKAASVRHSLAMVGLDAAGLLAQRVLLEQIIARHKTPFTDDVLHKYGVISQVIALYVGDSYGEEFERLLSPFAAVIAFLVLKQGVEIQHTTALHTRDFSEAQISVANLFGVRALAQDKFVEFNHYYFDKSILHKAMLDSETLKKSQANTQCKLFTFIKLAVLSVISPNFVPTAWQKQLIDQILSDSHFANAQNFNAALLEVGFYSAIE</sequence>
<organism evidence="1 2">
    <name type="scientific">Pseudoalteromonas peptidolytica F12-50-A1</name>
    <dbReference type="NCBI Taxonomy" id="1315280"/>
    <lineage>
        <taxon>Bacteria</taxon>
        <taxon>Pseudomonadati</taxon>
        <taxon>Pseudomonadota</taxon>
        <taxon>Gammaproteobacteria</taxon>
        <taxon>Alteromonadales</taxon>
        <taxon>Pseudoalteromonadaceae</taxon>
        <taxon>Pseudoalteromonas</taxon>
    </lineage>
</organism>
<name>A0A8I0N127_9GAMM</name>
<protein>
    <submittedName>
        <fullName evidence="1">Uncharacterized protein</fullName>
    </submittedName>
</protein>
<dbReference type="EMBL" id="AQHF01000034">
    <property type="protein sequence ID" value="MBE0348790.1"/>
    <property type="molecule type" value="Genomic_DNA"/>
</dbReference>
<evidence type="ECO:0000313" key="2">
    <source>
        <dbReference type="Proteomes" id="UP000660708"/>
    </source>
</evidence>
<dbReference type="AlphaFoldDB" id="A0A8I0N127"/>
<dbReference type="Proteomes" id="UP000660708">
    <property type="component" value="Unassembled WGS sequence"/>
</dbReference>
<comment type="caution">
    <text evidence="1">The sequence shown here is derived from an EMBL/GenBank/DDBJ whole genome shotgun (WGS) entry which is preliminary data.</text>
</comment>
<dbReference type="RefSeq" id="WP_147389826.1">
    <property type="nucleotide sequence ID" value="NZ_AQHF01000034.1"/>
</dbReference>
<proteinExistence type="predicted"/>
<accession>A0A8I0N127</accession>
<keyword evidence="2" id="KW-1185">Reference proteome</keyword>
<gene>
    <name evidence="1" type="ORF">PPEP_b0619</name>
</gene>